<keyword evidence="3" id="KW-1185">Reference proteome</keyword>
<name>A0A7K1FPK9_9ACTN</name>
<dbReference type="Proteomes" id="UP000460221">
    <property type="component" value="Unassembled WGS sequence"/>
</dbReference>
<dbReference type="EMBL" id="WLYK01000005">
    <property type="protein sequence ID" value="MTD14764.1"/>
    <property type="molecule type" value="Genomic_DNA"/>
</dbReference>
<accession>A0A7K1FPK9</accession>
<evidence type="ECO:0000256" key="1">
    <source>
        <dbReference type="SAM" id="Phobius"/>
    </source>
</evidence>
<evidence type="ECO:0000313" key="2">
    <source>
        <dbReference type="EMBL" id="MTD14764.1"/>
    </source>
</evidence>
<keyword evidence="1" id="KW-1133">Transmembrane helix</keyword>
<dbReference type="AlphaFoldDB" id="A0A7K1FPK9"/>
<feature type="transmembrane region" description="Helical" evidence="1">
    <location>
        <begin position="49"/>
        <end position="71"/>
    </location>
</feature>
<sequence length="220" mass="22595">MSPVNDDEIDRLLRTAVLDAADAESPVPRPVSLLPVVDGGRPAGRRRRAWWLAPLGVAAAVALAVGITMLVRPASAPVGTSEPLSACAPVPSRVLPEWARGGFSDPEPEMPYVLGDAGNIVAILFVDPMIAPTPDGSGNKILWVPHTGATPGADLRITGTLEGAVAGSAGSTMSAVVAGGPGPSGIEAPRAGCWLLQLAWGDTTDSMALRWYPPDTPASR</sequence>
<dbReference type="RefSeq" id="WP_154768786.1">
    <property type="nucleotide sequence ID" value="NZ_WLYK01000005.1"/>
</dbReference>
<evidence type="ECO:0000313" key="3">
    <source>
        <dbReference type="Proteomes" id="UP000460221"/>
    </source>
</evidence>
<organism evidence="2 3">
    <name type="scientific">Nakamurella alba</name>
    <dbReference type="NCBI Taxonomy" id="2665158"/>
    <lineage>
        <taxon>Bacteria</taxon>
        <taxon>Bacillati</taxon>
        <taxon>Actinomycetota</taxon>
        <taxon>Actinomycetes</taxon>
        <taxon>Nakamurellales</taxon>
        <taxon>Nakamurellaceae</taxon>
        <taxon>Nakamurella</taxon>
    </lineage>
</organism>
<proteinExistence type="predicted"/>
<reference evidence="2 3" key="1">
    <citation type="submission" date="2019-11" db="EMBL/GenBank/DDBJ databases">
        <authorList>
            <person name="Jiang L.-Q."/>
        </authorList>
    </citation>
    <scope>NUCLEOTIDE SEQUENCE [LARGE SCALE GENOMIC DNA]</scope>
    <source>
        <strain evidence="2 3">YIM 132087</strain>
    </source>
</reference>
<gene>
    <name evidence="2" type="ORF">GIS00_12520</name>
</gene>
<keyword evidence="1" id="KW-0472">Membrane</keyword>
<keyword evidence="1" id="KW-0812">Transmembrane</keyword>
<protein>
    <submittedName>
        <fullName evidence="2">Uncharacterized protein</fullName>
    </submittedName>
</protein>
<comment type="caution">
    <text evidence="2">The sequence shown here is derived from an EMBL/GenBank/DDBJ whole genome shotgun (WGS) entry which is preliminary data.</text>
</comment>